<organism evidence="1 2">
    <name type="scientific">Methanococcus maripaludis</name>
    <name type="common">Methanococcus deltae</name>
    <dbReference type="NCBI Taxonomy" id="39152"/>
    <lineage>
        <taxon>Archaea</taxon>
        <taxon>Methanobacteriati</taxon>
        <taxon>Methanobacteriota</taxon>
        <taxon>Methanomada group</taxon>
        <taxon>Methanococci</taxon>
        <taxon>Methanococcales</taxon>
        <taxon>Methanococcaceae</taxon>
        <taxon>Methanococcus</taxon>
    </lineage>
</organism>
<sequence>MIEIFNQKFVKDILTLVFENSEGMFFTDLQDKLTETYGSIHQSAVSRAISTLFQNRMIEKLEVRVDQKNIPKSFYRITETGKFAFKILEMDKELDEEVKGVKFHNEINGDVGQVINIDKADSLEINFKKGK</sequence>
<dbReference type="KEGG" id="mmad:MMJJ_04970"/>
<dbReference type="SUPFAM" id="SSF46785">
    <property type="entry name" value="Winged helix' DNA-binding domain"/>
    <property type="match status" value="1"/>
</dbReference>
<dbReference type="Proteomes" id="UP000239462">
    <property type="component" value="Chromosome"/>
</dbReference>
<dbReference type="GeneID" id="36101588"/>
<dbReference type="EMBL" id="CP026606">
    <property type="protein sequence ID" value="AVB75914.1"/>
    <property type="molecule type" value="Genomic_DNA"/>
</dbReference>
<reference evidence="2" key="1">
    <citation type="journal article" date="2018" name="Genome Announc.">
        <title>Complete Genome Sequence of the Methanococcus maripaludis Type Strain JJ (DSM 2067), a Model for Selenoprotein Synthesis in Archaea.</title>
        <authorList>
            <person name="Poehlein A."/>
            <person name="Heym D."/>
            <person name="Quitzke V."/>
            <person name="Fersch J."/>
            <person name="Daniel R."/>
            <person name="Rother M."/>
        </authorList>
    </citation>
    <scope>NUCLEOTIDE SEQUENCE [LARGE SCALE GENOMIC DNA]</scope>
    <source>
        <strain evidence="2">DSM 2067</strain>
    </source>
</reference>
<accession>A0A2L1C986</accession>
<protein>
    <recommendedName>
        <fullName evidence="3">DNA-binding HxlR family transcriptional regulator</fullName>
    </recommendedName>
</protein>
<evidence type="ECO:0008006" key="3">
    <source>
        <dbReference type="Google" id="ProtNLM"/>
    </source>
</evidence>
<dbReference type="RefSeq" id="WP_104837532.1">
    <property type="nucleotide sequence ID" value="NZ_CP026606.1"/>
</dbReference>
<evidence type="ECO:0000313" key="2">
    <source>
        <dbReference type="Proteomes" id="UP000239462"/>
    </source>
</evidence>
<name>A0A2L1C986_METMI</name>
<evidence type="ECO:0000313" key="1">
    <source>
        <dbReference type="EMBL" id="AVB75914.1"/>
    </source>
</evidence>
<dbReference type="AlphaFoldDB" id="A0A2L1C986"/>
<dbReference type="InterPro" id="IPR036390">
    <property type="entry name" value="WH_DNA-bd_sf"/>
</dbReference>
<dbReference type="InterPro" id="IPR036388">
    <property type="entry name" value="WH-like_DNA-bd_sf"/>
</dbReference>
<dbReference type="Gene3D" id="1.10.10.10">
    <property type="entry name" value="Winged helix-like DNA-binding domain superfamily/Winged helix DNA-binding domain"/>
    <property type="match status" value="1"/>
</dbReference>
<proteinExistence type="predicted"/>
<gene>
    <name evidence="1" type="ORF">MMJJ_04970</name>
</gene>